<comment type="caution">
    <text evidence="3">The sequence shown here is derived from an EMBL/GenBank/DDBJ whole genome shotgun (WGS) entry which is preliminary data.</text>
</comment>
<dbReference type="PROSITE" id="PS51729">
    <property type="entry name" value="GNAT_YJDJ"/>
    <property type="match status" value="1"/>
</dbReference>
<name>A0A0J0YT71_9NEIS</name>
<feature type="domain" description="N-acetyltransferase" evidence="1">
    <location>
        <begin position="1"/>
        <end position="86"/>
    </location>
</feature>
<keyword evidence="4" id="KW-1185">Reference proteome</keyword>
<dbReference type="InterPro" id="IPR031165">
    <property type="entry name" value="GNAT_YJDJ"/>
</dbReference>
<dbReference type="PANTHER" id="PTHR31435:SF9">
    <property type="entry name" value="PROTEIN NATD1"/>
    <property type="match status" value="1"/>
</dbReference>
<dbReference type="GO" id="GO:0016747">
    <property type="term" value="F:acyltransferase activity, transferring groups other than amino-acyl groups"/>
    <property type="evidence" value="ECO:0007669"/>
    <property type="project" value="InterPro"/>
</dbReference>
<dbReference type="PANTHER" id="PTHR31435">
    <property type="entry name" value="PROTEIN NATD1"/>
    <property type="match status" value="1"/>
</dbReference>
<reference evidence="3 4" key="1">
    <citation type="submission" date="2014-11" db="EMBL/GenBank/DDBJ databases">
        <title>Genome of a novel goose pathogen.</title>
        <authorList>
            <person name="Hansen C.M."/>
            <person name="Hueffer K."/>
            <person name="Choi S.C."/>
        </authorList>
    </citation>
    <scope>NUCLEOTIDE SEQUENCE [LARGE SCALE GENOMIC DNA]</scope>
    <source>
        <strain evidence="3 4">KH1503</strain>
    </source>
</reference>
<evidence type="ECO:0000259" key="1">
    <source>
        <dbReference type="PROSITE" id="PS51186"/>
    </source>
</evidence>
<dbReference type="Proteomes" id="UP000036027">
    <property type="component" value="Unassembled WGS sequence"/>
</dbReference>
<gene>
    <name evidence="3" type="ORF">PL75_03665</name>
</gene>
<dbReference type="InterPro" id="IPR000182">
    <property type="entry name" value="GNAT_dom"/>
</dbReference>
<evidence type="ECO:0000313" key="4">
    <source>
        <dbReference type="Proteomes" id="UP000036027"/>
    </source>
</evidence>
<dbReference type="PATRIC" id="fig|1470200.3.peg.1850"/>
<evidence type="ECO:0000313" key="3">
    <source>
        <dbReference type="EMBL" id="KLT73324.1"/>
    </source>
</evidence>
<dbReference type="OrthoDB" id="9813275at2"/>
<dbReference type="Pfam" id="PF14542">
    <property type="entry name" value="Acetyltransf_CG"/>
    <property type="match status" value="1"/>
</dbReference>
<dbReference type="PROSITE" id="PS51186">
    <property type="entry name" value="GNAT"/>
    <property type="match status" value="1"/>
</dbReference>
<organism evidence="3 4">
    <name type="scientific">Neisseria arctica</name>
    <dbReference type="NCBI Taxonomy" id="1470200"/>
    <lineage>
        <taxon>Bacteria</taxon>
        <taxon>Pseudomonadati</taxon>
        <taxon>Pseudomonadota</taxon>
        <taxon>Betaproteobacteria</taxon>
        <taxon>Neisseriales</taxon>
        <taxon>Neisseriaceae</taxon>
        <taxon>Neisseria</taxon>
    </lineage>
</organism>
<protein>
    <submittedName>
        <fullName evidence="3">Uncharacterized protein</fullName>
    </submittedName>
</protein>
<dbReference type="SUPFAM" id="SSF55729">
    <property type="entry name" value="Acyl-CoA N-acyltransferases (Nat)"/>
    <property type="match status" value="1"/>
</dbReference>
<dbReference type="Gene3D" id="3.40.630.30">
    <property type="match status" value="1"/>
</dbReference>
<accession>A0A0J0YT71</accession>
<sequence length="86" mass="9677">MNNIQHHPDNNRFTLSKEDGEEIGYLEYRLIGNSWNITETRIAPQYRGQGLAHFLVSSVIKEADKLGVGISASCDYAEQVIARLGR</sequence>
<dbReference type="EMBL" id="JTDO01000004">
    <property type="protein sequence ID" value="KLT73324.1"/>
    <property type="molecule type" value="Genomic_DNA"/>
</dbReference>
<dbReference type="STRING" id="1470200.PL75_03665"/>
<dbReference type="AlphaFoldDB" id="A0A0J0YT71"/>
<dbReference type="InterPro" id="IPR045057">
    <property type="entry name" value="Gcn5-rel_NAT"/>
</dbReference>
<feature type="domain" description="N-acetyltransferase" evidence="2">
    <location>
        <begin position="5"/>
        <end position="86"/>
    </location>
</feature>
<proteinExistence type="predicted"/>
<dbReference type="CDD" id="cd04301">
    <property type="entry name" value="NAT_SF"/>
    <property type="match status" value="1"/>
</dbReference>
<evidence type="ECO:0000259" key="2">
    <source>
        <dbReference type="PROSITE" id="PS51729"/>
    </source>
</evidence>
<dbReference type="InterPro" id="IPR016181">
    <property type="entry name" value="Acyl_CoA_acyltransferase"/>
</dbReference>